<accession>A0A8J3VIE2</accession>
<gene>
    <name evidence="2" type="ORF">Rhe02_63710</name>
</gene>
<evidence type="ECO:0000256" key="1">
    <source>
        <dbReference type="SAM" id="MobiDB-lite"/>
    </source>
</evidence>
<keyword evidence="3" id="KW-1185">Reference proteome</keyword>
<feature type="region of interest" description="Disordered" evidence="1">
    <location>
        <begin position="363"/>
        <end position="395"/>
    </location>
</feature>
<comment type="caution">
    <text evidence="2">The sequence shown here is derived from an EMBL/GenBank/DDBJ whole genome shotgun (WGS) entry which is preliminary data.</text>
</comment>
<sequence length="875" mass="96788">MATGYRRSINKVTYAPIRPSAADEESGAVGRRMRGLEKVVFTNALHTSQAEIDAVKATLNPGEHEPIIAALNAMREVVARGGASRSGWSTLAATPKQGVAGAGRAIAAYRRSVRTALRAQANQLAADYAAHVRAKLGGGGIITAAPVTAIAAAPSTVLARGVVSMTPPVLPVEDPRLSAASLRTSFGAAMEWARVGNPARADTIGALARQVAGLRIDFSNLAAVDWDGFADVVIDTSEDATDWTDDLTDGFEERMKIEPIGRLHLERIDMTPAGIIRGELVHSVGLAPAETITLIHREWSSREVSFEKVVSEEFEQSKEEGMTENTELASATETQARHSSALSMEATASGSWGFASASATVGYNSTSGDETTKKDSRNHSIQVTRKASSRSRKEHKVTLTVKEQAGVEDQAVRTITNPSDNNAMRIDLHQMIRDWKVDLYRYGLRLTYDIVVPAPGIDLLSNVDELRRIDHRLGLPFTFPLTPADITLDKWQSLASQYGAEVEPPDPATRQLEQQLAYPYRPDDEAEQERYDTLEFDIPEGYYVTGGWFRAFVHLYTGGHYNVVDSGAGPIGHNDDTMRSYETDLNYLKDRTGHVVIVMFSEGVKAGHAKATLDIAQNLDGWRAWQQRAWAAMRKSAQERWQLERQELQERRGQLAEEIGQWDPLTLRRMEREEIMKTTLKWIFGPAFDLMPSEVSRLYGGGDGLATLEPSRLTIQEWAQAMGVGEFIKFLHQAIEWESVLFFIYPYFWDHPRNHSMKRFMHHPDSIHQSFLRGGAARVVLTVRPGFEESFTRLFETGTLDGELGNHPYLTIAQEIRAYAATNYPGIPGTSSNGNDPSPEAVEAAERGQRIASWHEYTPVSALDITINTSLNELK</sequence>
<name>A0A8J3VIE2_9ACTN</name>
<dbReference type="EMBL" id="BONY01000047">
    <property type="protein sequence ID" value="GIH08304.1"/>
    <property type="molecule type" value="Genomic_DNA"/>
</dbReference>
<organism evidence="2 3">
    <name type="scientific">Rhizocola hellebori</name>
    <dbReference type="NCBI Taxonomy" id="1392758"/>
    <lineage>
        <taxon>Bacteria</taxon>
        <taxon>Bacillati</taxon>
        <taxon>Actinomycetota</taxon>
        <taxon>Actinomycetes</taxon>
        <taxon>Micromonosporales</taxon>
        <taxon>Micromonosporaceae</taxon>
        <taxon>Rhizocola</taxon>
    </lineage>
</organism>
<evidence type="ECO:0000313" key="2">
    <source>
        <dbReference type="EMBL" id="GIH08304.1"/>
    </source>
</evidence>
<dbReference type="RefSeq" id="WP_203912062.1">
    <property type="nucleotide sequence ID" value="NZ_BONY01000047.1"/>
</dbReference>
<evidence type="ECO:0000313" key="3">
    <source>
        <dbReference type="Proteomes" id="UP000612899"/>
    </source>
</evidence>
<proteinExistence type="predicted"/>
<protein>
    <submittedName>
        <fullName evidence="2">Uncharacterized protein</fullName>
    </submittedName>
</protein>
<dbReference type="Proteomes" id="UP000612899">
    <property type="component" value="Unassembled WGS sequence"/>
</dbReference>
<reference evidence="2" key="1">
    <citation type="submission" date="2021-01" db="EMBL/GenBank/DDBJ databases">
        <title>Whole genome shotgun sequence of Rhizocola hellebori NBRC 109834.</title>
        <authorList>
            <person name="Komaki H."/>
            <person name="Tamura T."/>
        </authorList>
    </citation>
    <scope>NUCLEOTIDE SEQUENCE</scope>
    <source>
        <strain evidence="2">NBRC 109834</strain>
    </source>
</reference>
<dbReference type="AlphaFoldDB" id="A0A8J3VIE2"/>